<dbReference type="Pfam" id="PF12704">
    <property type="entry name" value="MacB_PCD"/>
    <property type="match status" value="2"/>
</dbReference>
<evidence type="ECO:0000313" key="10">
    <source>
        <dbReference type="Proteomes" id="UP000450012"/>
    </source>
</evidence>
<feature type="transmembrane region" description="Helical" evidence="6">
    <location>
        <begin position="21"/>
        <end position="45"/>
    </location>
</feature>
<sequence>MMLRDFRIGWRLLLRHPLHTAVELLGLAAGFAVCFVLLAFVQYSFSYDRDVPQREQVYVIKHRLNFIPQPQWMEYTPFAMRGVALQSGLPLLVSAWWPSQVTLNRDGAIRMVDITAVDPAFEQITGLHAVEGDLHQALTRPDGLALTRQTALQWFGSSGALGRSAVVNGQTLQVRAILPDRPSNTTMPFGALVGVGSAVWNEQERQRVLSNWTGINGRIYVKTSVAPQTLQAALQSVIDTSPWDSFATPEMKAALAERKMVDVALGSLADAYFDRTVANTMGSGPRGDMRMVLALGAAGLLILLLAVVNYINLATVRAMRRQREIAVRRVMGATTHQLLVQFTAEAMLLSTAAAALGVLLAWLLLPLASELLQRQLEDTFTPAAVGGGLAFGALVGAMAGLYPGWLARGVDMRATLAQRSGETPGGAWLRRALTAVQFSAAIGMGSVALAIQWQTQFAAAASPGFDPSPLLVIDMRIGIDQPSGRAIRDALAQLPGVAAITDSSNVPGRDDHTGTRGSQTVRHVDGSNVAMPVQFVGVDFFKVYGMPALAGRAFDAREKQPAADGDESVVLNPAAVQALGFASIQQAVGQRINGTRQRVIGVVPDLRWETLRDPVRPLMYLPTNDSGLFTLRLSGTRADVEPAIAAIWQRYFPAQPAVIRGAASFYALAYADDVRLARMLACATAVVLVLAAFGMYVLAAHSVQRRAREIVLRKLHGAGRAAIAALVGREFVLLIAAAALIALPPAWLAIARYLAPFAERSPLGAWAPLAALALALLVVLAATARHTWSAMRIAPAQALRA</sequence>
<keyword evidence="3 6" id="KW-0812">Transmembrane</keyword>
<evidence type="ECO:0000256" key="2">
    <source>
        <dbReference type="ARBA" id="ARBA00022475"/>
    </source>
</evidence>
<feature type="domain" description="ABC3 transporter permease C-terminal" evidence="7">
    <location>
        <begin position="298"/>
        <end position="409"/>
    </location>
</feature>
<protein>
    <submittedName>
        <fullName evidence="9">FtsX-like permease family protein</fullName>
    </submittedName>
</protein>
<feature type="domain" description="MacB-like periplasmic core" evidence="8">
    <location>
        <begin position="24"/>
        <end position="236"/>
    </location>
</feature>
<evidence type="ECO:0000256" key="6">
    <source>
        <dbReference type="SAM" id="Phobius"/>
    </source>
</evidence>
<feature type="transmembrane region" description="Helical" evidence="6">
    <location>
        <begin position="676"/>
        <end position="700"/>
    </location>
</feature>
<dbReference type="InterPro" id="IPR025857">
    <property type="entry name" value="MacB_PCD"/>
</dbReference>
<feature type="domain" description="ABC3 transporter permease C-terminal" evidence="7">
    <location>
        <begin position="683"/>
        <end position="792"/>
    </location>
</feature>
<feature type="domain" description="MacB-like periplasmic core" evidence="8">
    <location>
        <begin position="441"/>
        <end position="625"/>
    </location>
</feature>
<evidence type="ECO:0000259" key="8">
    <source>
        <dbReference type="Pfam" id="PF12704"/>
    </source>
</evidence>
<feature type="transmembrane region" description="Helical" evidence="6">
    <location>
        <begin position="291"/>
        <end position="313"/>
    </location>
</feature>
<comment type="caution">
    <text evidence="9">The sequence shown here is derived from an EMBL/GenBank/DDBJ whole genome shotgun (WGS) entry which is preliminary data.</text>
</comment>
<evidence type="ECO:0000256" key="3">
    <source>
        <dbReference type="ARBA" id="ARBA00022692"/>
    </source>
</evidence>
<feature type="transmembrane region" description="Helical" evidence="6">
    <location>
        <begin position="763"/>
        <end position="782"/>
    </location>
</feature>
<evidence type="ECO:0000256" key="4">
    <source>
        <dbReference type="ARBA" id="ARBA00022989"/>
    </source>
</evidence>
<evidence type="ECO:0000259" key="7">
    <source>
        <dbReference type="Pfam" id="PF02687"/>
    </source>
</evidence>
<feature type="transmembrane region" description="Helical" evidence="6">
    <location>
        <begin position="428"/>
        <end position="453"/>
    </location>
</feature>
<proteinExistence type="predicted"/>
<dbReference type="InterPro" id="IPR003838">
    <property type="entry name" value="ABC3_permease_C"/>
</dbReference>
<keyword evidence="10" id="KW-1185">Reference proteome</keyword>
<name>A0A7X4GUH4_9BURK</name>
<dbReference type="GO" id="GO:0022857">
    <property type="term" value="F:transmembrane transporter activity"/>
    <property type="evidence" value="ECO:0007669"/>
    <property type="project" value="TreeGrafter"/>
</dbReference>
<dbReference type="EMBL" id="WWCK01000006">
    <property type="protein sequence ID" value="MYM69380.1"/>
    <property type="molecule type" value="Genomic_DNA"/>
</dbReference>
<dbReference type="Pfam" id="PF02687">
    <property type="entry name" value="FtsX"/>
    <property type="match status" value="2"/>
</dbReference>
<dbReference type="AlphaFoldDB" id="A0A7X4GUH4"/>
<evidence type="ECO:0000313" key="9">
    <source>
        <dbReference type="EMBL" id="MYM69380.1"/>
    </source>
</evidence>
<feature type="transmembrane region" description="Helical" evidence="6">
    <location>
        <begin position="338"/>
        <end position="365"/>
    </location>
</feature>
<keyword evidence="4 6" id="KW-1133">Transmembrane helix</keyword>
<dbReference type="InterPro" id="IPR050250">
    <property type="entry name" value="Macrolide_Exporter_MacB"/>
</dbReference>
<organism evidence="9 10">
    <name type="scientific">Duganella rivi</name>
    <dbReference type="NCBI Taxonomy" id="2666083"/>
    <lineage>
        <taxon>Bacteria</taxon>
        <taxon>Pseudomonadati</taxon>
        <taxon>Pseudomonadota</taxon>
        <taxon>Betaproteobacteria</taxon>
        <taxon>Burkholderiales</taxon>
        <taxon>Oxalobacteraceae</taxon>
        <taxon>Telluria group</taxon>
        <taxon>Duganella</taxon>
    </lineage>
</organism>
<dbReference type="PANTHER" id="PTHR30572">
    <property type="entry name" value="MEMBRANE COMPONENT OF TRANSPORTER-RELATED"/>
    <property type="match status" value="1"/>
</dbReference>
<evidence type="ECO:0000256" key="5">
    <source>
        <dbReference type="ARBA" id="ARBA00023136"/>
    </source>
</evidence>
<accession>A0A7X4GUH4</accession>
<dbReference type="PANTHER" id="PTHR30572:SF18">
    <property type="entry name" value="ABC-TYPE MACROLIDE FAMILY EXPORT SYSTEM PERMEASE COMPONENT 2"/>
    <property type="match status" value="1"/>
</dbReference>
<keyword evidence="5 6" id="KW-0472">Membrane</keyword>
<feature type="transmembrane region" description="Helical" evidence="6">
    <location>
        <begin position="721"/>
        <end position="743"/>
    </location>
</feature>
<evidence type="ECO:0000256" key="1">
    <source>
        <dbReference type="ARBA" id="ARBA00004651"/>
    </source>
</evidence>
<keyword evidence="2" id="KW-1003">Cell membrane</keyword>
<feature type="transmembrane region" description="Helical" evidence="6">
    <location>
        <begin position="385"/>
        <end position="407"/>
    </location>
</feature>
<gene>
    <name evidence="9" type="ORF">GTP45_21420</name>
</gene>
<dbReference type="Proteomes" id="UP000450012">
    <property type="component" value="Unassembled WGS sequence"/>
</dbReference>
<reference evidence="9 10" key="1">
    <citation type="submission" date="2019-12" db="EMBL/GenBank/DDBJ databases">
        <title>Novel species isolated from a subtropical stream in China.</title>
        <authorList>
            <person name="Lu H."/>
        </authorList>
    </citation>
    <scope>NUCLEOTIDE SEQUENCE [LARGE SCALE GENOMIC DNA]</scope>
    <source>
        <strain evidence="9 10">FT55W</strain>
    </source>
</reference>
<comment type="subcellular location">
    <subcellularLocation>
        <location evidence="1">Cell membrane</location>
        <topology evidence="1">Multi-pass membrane protein</topology>
    </subcellularLocation>
</comment>
<dbReference type="GO" id="GO:0005886">
    <property type="term" value="C:plasma membrane"/>
    <property type="evidence" value="ECO:0007669"/>
    <property type="project" value="UniProtKB-SubCell"/>
</dbReference>